<feature type="signal peptide" evidence="1">
    <location>
        <begin position="1"/>
        <end position="29"/>
    </location>
</feature>
<accession>A0A5B7GWD6</accession>
<dbReference type="Proteomes" id="UP000324222">
    <property type="component" value="Unassembled WGS sequence"/>
</dbReference>
<name>A0A5B7GWD6_PORTR</name>
<sequence>MELVAESSKSKHSTVRSLFLLFFLLLVTAANIAPSCRIAKNSLPLPIPSPLSPLHVTLALPSPSQTPSY</sequence>
<evidence type="ECO:0000256" key="1">
    <source>
        <dbReference type="SAM" id="SignalP"/>
    </source>
</evidence>
<reference evidence="2 3" key="1">
    <citation type="submission" date="2019-05" db="EMBL/GenBank/DDBJ databases">
        <title>Another draft genome of Portunus trituberculatus and its Hox gene families provides insights of decapod evolution.</title>
        <authorList>
            <person name="Jeong J.-H."/>
            <person name="Song I."/>
            <person name="Kim S."/>
            <person name="Choi T."/>
            <person name="Kim D."/>
            <person name="Ryu S."/>
            <person name="Kim W."/>
        </authorList>
    </citation>
    <scope>NUCLEOTIDE SEQUENCE [LARGE SCALE GENOMIC DNA]</scope>
    <source>
        <tissue evidence="2">Muscle</tissue>
    </source>
</reference>
<dbReference type="AlphaFoldDB" id="A0A5B7GWD6"/>
<comment type="caution">
    <text evidence="2">The sequence shown here is derived from an EMBL/GenBank/DDBJ whole genome shotgun (WGS) entry which is preliminary data.</text>
</comment>
<proteinExistence type="predicted"/>
<protein>
    <submittedName>
        <fullName evidence="2">Uncharacterized protein</fullName>
    </submittedName>
</protein>
<feature type="chain" id="PRO_5022762950" evidence="1">
    <location>
        <begin position="30"/>
        <end position="69"/>
    </location>
</feature>
<evidence type="ECO:0000313" key="3">
    <source>
        <dbReference type="Proteomes" id="UP000324222"/>
    </source>
</evidence>
<keyword evidence="1" id="KW-0732">Signal</keyword>
<dbReference type="EMBL" id="VSRR010020513">
    <property type="protein sequence ID" value="MPC63192.1"/>
    <property type="molecule type" value="Genomic_DNA"/>
</dbReference>
<gene>
    <name evidence="2" type="ORF">E2C01_057286</name>
</gene>
<organism evidence="2 3">
    <name type="scientific">Portunus trituberculatus</name>
    <name type="common">Swimming crab</name>
    <name type="synonym">Neptunus trituberculatus</name>
    <dbReference type="NCBI Taxonomy" id="210409"/>
    <lineage>
        <taxon>Eukaryota</taxon>
        <taxon>Metazoa</taxon>
        <taxon>Ecdysozoa</taxon>
        <taxon>Arthropoda</taxon>
        <taxon>Crustacea</taxon>
        <taxon>Multicrustacea</taxon>
        <taxon>Malacostraca</taxon>
        <taxon>Eumalacostraca</taxon>
        <taxon>Eucarida</taxon>
        <taxon>Decapoda</taxon>
        <taxon>Pleocyemata</taxon>
        <taxon>Brachyura</taxon>
        <taxon>Eubrachyura</taxon>
        <taxon>Portunoidea</taxon>
        <taxon>Portunidae</taxon>
        <taxon>Portuninae</taxon>
        <taxon>Portunus</taxon>
    </lineage>
</organism>
<keyword evidence="3" id="KW-1185">Reference proteome</keyword>
<evidence type="ECO:0000313" key="2">
    <source>
        <dbReference type="EMBL" id="MPC63192.1"/>
    </source>
</evidence>